<gene>
    <name evidence="2" type="ORF">QVD17_02547</name>
</gene>
<feature type="compositionally biased region" description="Basic residues" evidence="1">
    <location>
        <begin position="117"/>
        <end position="129"/>
    </location>
</feature>
<name>A0AAD8LFU4_TARER</name>
<evidence type="ECO:0000313" key="3">
    <source>
        <dbReference type="Proteomes" id="UP001229421"/>
    </source>
</evidence>
<dbReference type="EMBL" id="JAUHHV010000001">
    <property type="protein sequence ID" value="KAK1436765.1"/>
    <property type="molecule type" value="Genomic_DNA"/>
</dbReference>
<comment type="caution">
    <text evidence="2">The sequence shown here is derived from an EMBL/GenBank/DDBJ whole genome shotgun (WGS) entry which is preliminary data.</text>
</comment>
<dbReference type="Proteomes" id="UP001229421">
    <property type="component" value="Unassembled WGS sequence"/>
</dbReference>
<protein>
    <submittedName>
        <fullName evidence="2">Uncharacterized protein</fullName>
    </submittedName>
</protein>
<evidence type="ECO:0000256" key="1">
    <source>
        <dbReference type="SAM" id="MobiDB-lite"/>
    </source>
</evidence>
<accession>A0AAD8LFU4</accession>
<feature type="compositionally biased region" description="Gly residues" evidence="1">
    <location>
        <begin position="97"/>
        <end position="109"/>
    </location>
</feature>
<feature type="region of interest" description="Disordered" evidence="1">
    <location>
        <begin position="90"/>
        <end position="129"/>
    </location>
</feature>
<organism evidence="2 3">
    <name type="scientific">Tagetes erecta</name>
    <name type="common">African marigold</name>
    <dbReference type="NCBI Taxonomy" id="13708"/>
    <lineage>
        <taxon>Eukaryota</taxon>
        <taxon>Viridiplantae</taxon>
        <taxon>Streptophyta</taxon>
        <taxon>Embryophyta</taxon>
        <taxon>Tracheophyta</taxon>
        <taxon>Spermatophyta</taxon>
        <taxon>Magnoliopsida</taxon>
        <taxon>eudicotyledons</taxon>
        <taxon>Gunneridae</taxon>
        <taxon>Pentapetalae</taxon>
        <taxon>asterids</taxon>
        <taxon>campanulids</taxon>
        <taxon>Asterales</taxon>
        <taxon>Asteraceae</taxon>
        <taxon>Asteroideae</taxon>
        <taxon>Heliantheae alliance</taxon>
        <taxon>Tageteae</taxon>
        <taxon>Tagetes</taxon>
    </lineage>
</organism>
<sequence length="129" mass="13790">MFRVDASVYCELIVSMIQLQVELRSGSESSISGDDSFSRETSSSSEIYSDSSKTETSPPPEVTSGRNPATGKYPTAEEIHEFFTVVETKERKRFSENGGGGGGGGGGDGFAKMVPVNKKKKKKGILVIS</sequence>
<feature type="region of interest" description="Disordered" evidence="1">
    <location>
        <begin position="24"/>
        <end position="76"/>
    </location>
</feature>
<feature type="compositionally biased region" description="Low complexity" evidence="1">
    <location>
        <begin position="24"/>
        <end position="51"/>
    </location>
</feature>
<keyword evidence="3" id="KW-1185">Reference proteome</keyword>
<proteinExistence type="predicted"/>
<evidence type="ECO:0000313" key="2">
    <source>
        <dbReference type="EMBL" id="KAK1436765.1"/>
    </source>
</evidence>
<dbReference type="AlphaFoldDB" id="A0AAD8LFU4"/>
<reference evidence="2" key="1">
    <citation type="journal article" date="2023" name="bioRxiv">
        <title>Improved chromosome-level genome assembly for marigold (Tagetes erecta).</title>
        <authorList>
            <person name="Jiang F."/>
            <person name="Yuan L."/>
            <person name="Wang S."/>
            <person name="Wang H."/>
            <person name="Xu D."/>
            <person name="Wang A."/>
            <person name="Fan W."/>
        </authorList>
    </citation>
    <scope>NUCLEOTIDE SEQUENCE</scope>
    <source>
        <strain evidence="2">WSJ</strain>
        <tissue evidence="2">Leaf</tissue>
    </source>
</reference>